<name>A0A4E0PXM0_9EURY</name>
<dbReference type="InterPro" id="IPR002318">
    <property type="entry name" value="Ala-tRNA-lgiase_IIc"/>
</dbReference>
<dbReference type="AlphaFoldDB" id="A0A4E0PXM0"/>
<dbReference type="GO" id="GO:0005737">
    <property type="term" value="C:cytoplasm"/>
    <property type="evidence" value="ECO:0007669"/>
    <property type="project" value="UniProtKB-SubCell"/>
</dbReference>
<comment type="similarity">
    <text evidence="1 12">Belongs to the class-II aminoacyl-tRNA synthetase family.</text>
</comment>
<evidence type="ECO:0000259" key="13">
    <source>
        <dbReference type="PROSITE" id="PS50860"/>
    </source>
</evidence>
<evidence type="ECO:0000256" key="9">
    <source>
        <dbReference type="ARBA" id="ARBA00022884"/>
    </source>
</evidence>
<evidence type="ECO:0000256" key="11">
    <source>
        <dbReference type="ARBA" id="ARBA00023146"/>
    </source>
</evidence>
<dbReference type="InterPro" id="IPR012947">
    <property type="entry name" value="tRNA_SAD"/>
</dbReference>
<protein>
    <recommendedName>
        <fullName evidence="12">Alanine--tRNA ligase</fullName>
        <ecNumber evidence="12">6.1.1.7</ecNumber>
    </recommendedName>
    <alternativeName>
        <fullName evidence="12">Alanyl-tRNA synthetase</fullName>
        <shortName evidence="12">AlaRS</shortName>
    </alternativeName>
</protein>
<comment type="domain">
    <text evidence="12">Consists of three domains; the N-terminal catalytic domain, the editing domain and the C-terminal C-Ala domain. The editing domain removes incorrectly charged amino acids, while the C-Ala domain, along with tRNA(Ala), serves as a bridge to cooperatively bring together the editing and aminoacylation centers thus stimulating deacylation of misacylated tRNAs.</text>
</comment>
<dbReference type="GO" id="GO:0008270">
    <property type="term" value="F:zinc ion binding"/>
    <property type="evidence" value="ECO:0007669"/>
    <property type="project" value="UniProtKB-UniRule"/>
</dbReference>
<comment type="cofactor">
    <cofactor evidence="12">
        <name>Zn(2+)</name>
        <dbReference type="ChEBI" id="CHEBI:29105"/>
    </cofactor>
    <text evidence="12">Binds 1 zinc ion per subunit.</text>
</comment>
<evidence type="ECO:0000256" key="6">
    <source>
        <dbReference type="ARBA" id="ARBA00022741"/>
    </source>
</evidence>
<feature type="binding site" evidence="12">
    <location>
        <position position="714"/>
    </location>
    <ligand>
        <name>Zn(2+)</name>
        <dbReference type="ChEBI" id="CHEBI:29105"/>
    </ligand>
</feature>
<comment type="subcellular location">
    <subcellularLocation>
        <location evidence="12">Cytoplasm</location>
    </subcellularLocation>
</comment>
<feature type="domain" description="Alanyl-transfer RNA synthetases family profile" evidence="13">
    <location>
        <begin position="58"/>
        <end position="757"/>
    </location>
</feature>
<dbReference type="Gene3D" id="6.10.250.550">
    <property type="match status" value="1"/>
</dbReference>
<comment type="catalytic activity">
    <reaction evidence="12">
        <text>tRNA(Ala) + L-alanine + ATP = L-alanyl-tRNA(Ala) + AMP + diphosphate</text>
        <dbReference type="Rhea" id="RHEA:12540"/>
        <dbReference type="Rhea" id="RHEA-COMP:9657"/>
        <dbReference type="Rhea" id="RHEA-COMP:9923"/>
        <dbReference type="ChEBI" id="CHEBI:30616"/>
        <dbReference type="ChEBI" id="CHEBI:33019"/>
        <dbReference type="ChEBI" id="CHEBI:57972"/>
        <dbReference type="ChEBI" id="CHEBI:78442"/>
        <dbReference type="ChEBI" id="CHEBI:78497"/>
        <dbReference type="ChEBI" id="CHEBI:456215"/>
        <dbReference type="EC" id="6.1.1.7"/>
    </reaction>
</comment>
<dbReference type="Gene3D" id="3.30.54.20">
    <property type="match status" value="1"/>
</dbReference>
<dbReference type="GO" id="GO:0004813">
    <property type="term" value="F:alanine-tRNA ligase activity"/>
    <property type="evidence" value="ECO:0007669"/>
    <property type="project" value="UniProtKB-UniRule"/>
</dbReference>
<dbReference type="NCBIfam" id="TIGR03683">
    <property type="entry name" value="A-tRNA_syn_arch"/>
    <property type="match status" value="1"/>
</dbReference>
<dbReference type="InterPro" id="IPR022429">
    <property type="entry name" value="Ala-tRNA_lgiase_arc"/>
</dbReference>
<accession>A0A4E0PXM0</accession>
<dbReference type="CDD" id="cd00673">
    <property type="entry name" value="AlaRS_core"/>
    <property type="match status" value="1"/>
</dbReference>
<dbReference type="Gene3D" id="2.40.30.130">
    <property type="match status" value="1"/>
</dbReference>
<keyword evidence="5 12" id="KW-0479">Metal-binding</keyword>
<keyword evidence="11 12" id="KW-0030">Aminoacyl-tRNA synthetase</keyword>
<dbReference type="SMART" id="SM00863">
    <property type="entry name" value="tRNA_SAD"/>
    <property type="match status" value="1"/>
</dbReference>
<dbReference type="SUPFAM" id="SSF50447">
    <property type="entry name" value="Translation proteins"/>
    <property type="match status" value="1"/>
</dbReference>
<dbReference type="InterPro" id="IPR045864">
    <property type="entry name" value="aa-tRNA-synth_II/BPL/LPL"/>
</dbReference>
<keyword evidence="2 12" id="KW-0963">Cytoplasm</keyword>
<dbReference type="Proteomes" id="UP000297295">
    <property type="component" value="Unassembled WGS sequence"/>
</dbReference>
<evidence type="ECO:0000256" key="12">
    <source>
        <dbReference type="HAMAP-Rule" id="MF_00036"/>
    </source>
</evidence>
<dbReference type="InterPro" id="IPR003156">
    <property type="entry name" value="DHHA1_dom"/>
</dbReference>
<dbReference type="FunFam" id="3.30.930.10:FF:000056">
    <property type="entry name" value="Alanine--tRNA ligase"/>
    <property type="match status" value="1"/>
</dbReference>
<proteinExistence type="inferred from homology"/>
<dbReference type="Gene3D" id="3.30.930.10">
    <property type="entry name" value="Bira Bifunctional Protein, Domain 2"/>
    <property type="match status" value="1"/>
</dbReference>
<dbReference type="InterPro" id="IPR018164">
    <property type="entry name" value="Ala-tRNA-synth_IIc_N"/>
</dbReference>
<dbReference type="SUPFAM" id="SSF55186">
    <property type="entry name" value="ThrRS/AlaRS common domain"/>
    <property type="match status" value="1"/>
</dbReference>
<dbReference type="InterPro" id="IPR009000">
    <property type="entry name" value="Transl_B-barrel_sf"/>
</dbReference>
<feature type="binding site" evidence="12">
    <location>
        <position position="718"/>
    </location>
    <ligand>
        <name>Zn(2+)</name>
        <dbReference type="ChEBI" id="CHEBI:29105"/>
    </ligand>
</feature>
<sequence>MLEDEYQLDFFYENGFIRKQCSKCGKFFWTRDVDRSTCGDAPCDPYSFIGDPVFKKNYDLSEMREYYLKFFEDRGHTRLERYPVVARWRDDIYLTIASIADFQPFVTSGQVRPPANPLTISQPCIRLSDLDAVGRSGRHLTTFEMMAHHAFNKENEEVYWKDHTMELCDELFNSLGADPLAVTYKEEPWAGGGNAGPCVEALIGGLEVATLVFMDLEQSGQGNILIKGDQYRKMDNYIVDTGYGLERFVWASKGSPTIYDAVFPNIVNELMGLAGIEHELDNSEYANILAQNARFAGLMDVSEKANLFQLRKQVASSIGTTVDKLSTIMEPVENVYAITDHTRCLTFMLADGIIPSNVKEGYLARLVLRRTLRKMNEMDIRIPLSEIVEMHIDNLPEYPEFGEKLDVIRDILEHEEKKFADTLERGRRMIRKSAKHYKSAGEKIPLSTVIEMYDSHGIPPEVSKEAAAEMGVETELPDNFYSLVAEGHSRAEAKVEKVFPYADKVDKLPKTKRLFYDEPARMEFEAVVLDVFDNHLVLESTLFYPEGGGQPADHGTITVYDDVLNVVDVQIVNGVVVHTINGTEDEFHLRKGDLVIAKVDEERRMAHACHHTATHIVNDAARKVLGDHVWQTGAQKTVERARLDISHYKRITQDELNQIELIANRTVMENQRVTAEWMDRVDAEKKYGFKLYQGGVPPGNRIRVLKVADDVEACGGTHCTSTGIVGPIKMLKTERIQDGVERIEYAAGLAAVRATQKLQSYLDQSAEALRVLPEHLPSTIERFFGEWKDFKKENEKLKDELAHVRVAGMINDAIDIGGIRVIASLVPNADAEELVKIAGELTREKDVVSILVSDAEGVKIVAAAGNDALIAGANAGSIVREMSKVVGGGGGGRPNMARGGGVDPLKVNDSLECGVALLKEQLKVA</sequence>
<evidence type="ECO:0000313" key="15">
    <source>
        <dbReference type="Proteomes" id="UP000297295"/>
    </source>
</evidence>
<evidence type="ECO:0000256" key="5">
    <source>
        <dbReference type="ARBA" id="ARBA00022723"/>
    </source>
</evidence>
<dbReference type="Gene3D" id="3.10.310.40">
    <property type="match status" value="1"/>
</dbReference>
<dbReference type="Pfam" id="PF07973">
    <property type="entry name" value="tRNA_SAD"/>
    <property type="match status" value="1"/>
</dbReference>
<dbReference type="PANTHER" id="PTHR11777:SF9">
    <property type="entry name" value="ALANINE--TRNA LIGASE, CYTOPLASMIC"/>
    <property type="match status" value="1"/>
</dbReference>
<dbReference type="PRINTS" id="PR00980">
    <property type="entry name" value="TRNASYNTHALA"/>
</dbReference>
<evidence type="ECO:0000256" key="1">
    <source>
        <dbReference type="ARBA" id="ARBA00008226"/>
    </source>
</evidence>
<dbReference type="GO" id="GO:0002161">
    <property type="term" value="F:aminoacyl-tRNA deacylase activity"/>
    <property type="evidence" value="ECO:0007669"/>
    <property type="project" value="TreeGrafter"/>
</dbReference>
<evidence type="ECO:0000256" key="7">
    <source>
        <dbReference type="ARBA" id="ARBA00022833"/>
    </source>
</evidence>
<feature type="binding site" evidence="12">
    <location>
        <position position="611"/>
    </location>
    <ligand>
        <name>Zn(2+)</name>
        <dbReference type="ChEBI" id="CHEBI:29105"/>
    </ligand>
</feature>
<evidence type="ECO:0000256" key="10">
    <source>
        <dbReference type="ARBA" id="ARBA00022917"/>
    </source>
</evidence>
<dbReference type="Pfam" id="PF02272">
    <property type="entry name" value="DHHA1"/>
    <property type="match status" value="1"/>
</dbReference>
<evidence type="ECO:0000256" key="3">
    <source>
        <dbReference type="ARBA" id="ARBA00022555"/>
    </source>
</evidence>
<evidence type="ECO:0000313" key="14">
    <source>
        <dbReference type="EMBL" id="TGC10884.1"/>
    </source>
</evidence>
<dbReference type="InterPro" id="IPR018162">
    <property type="entry name" value="Ala-tRNA-ligase_IIc_anticod-bd"/>
</dbReference>
<dbReference type="HAMAP" id="MF_00036_A">
    <property type="entry name" value="Ala_tRNA_synth_A"/>
    <property type="match status" value="1"/>
</dbReference>
<evidence type="ECO:0000256" key="4">
    <source>
        <dbReference type="ARBA" id="ARBA00022598"/>
    </source>
</evidence>
<dbReference type="PROSITE" id="PS50860">
    <property type="entry name" value="AA_TRNA_LIGASE_II_ALA"/>
    <property type="match status" value="1"/>
</dbReference>
<evidence type="ECO:0000256" key="8">
    <source>
        <dbReference type="ARBA" id="ARBA00022840"/>
    </source>
</evidence>
<dbReference type="InterPro" id="IPR050058">
    <property type="entry name" value="Ala-tRNA_ligase"/>
</dbReference>
<dbReference type="Pfam" id="PF01411">
    <property type="entry name" value="tRNA-synt_2c"/>
    <property type="match status" value="1"/>
</dbReference>
<dbReference type="NCBIfam" id="TIGR00344">
    <property type="entry name" value="alaS"/>
    <property type="match status" value="1"/>
</dbReference>
<dbReference type="FunFam" id="3.30.54.20:FF:000005">
    <property type="entry name" value="Alanine--tRNA ligase"/>
    <property type="match status" value="1"/>
</dbReference>
<keyword evidence="6 12" id="KW-0547">Nucleotide-binding</keyword>
<dbReference type="FunFam" id="3.10.310.40:FF:000001">
    <property type="entry name" value="Alanine--tRNA ligase"/>
    <property type="match status" value="1"/>
</dbReference>
<dbReference type="InterPro" id="IPR018165">
    <property type="entry name" value="Ala-tRNA-synth_IIc_core"/>
</dbReference>
<dbReference type="PANTHER" id="PTHR11777">
    <property type="entry name" value="ALANYL-TRNA SYNTHETASE"/>
    <property type="match status" value="1"/>
</dbReference>
<feature type="binding site" evidence="12">
    <location>
        <position position="615"/>
    </location>
    <ligand>
        <name>Zn(2+)</name>
        <dbReference type="ChEBI" id="CHEBI:29105"/>
    </ligand>
</feature>
<keyword evidence="3 12" id="KW-0820">tRNA-binding</keyword>
<dbReference type="RefSeq" id="WP_135388394.1">
    <property type="nucleotide sequence ID" value="NZ_PGGK01000002.1"/>
</dbReference>
<dbReference type="GO" id="GO:0005524">
    <property type="term" value="F:ATP binding"/>
    <property type="evidence" value="ECO:0007669"/>
    <property type="project" value="UniProtKB-UniRule"/>
</dbReference>
<reference evidence="14 15" key="1">
    <citation type="submission" date="2017-11" db="EMBL/GenBank/DDBJ databases">
        <title>Isolation and Characterization of Methanogenic Archaea from Saline Meromictic Lake at Siberia.</title>
        <authorList>
            <person name="Shen Y."/>
            <person name="Huang H.-H."/>
            <person name="Lai M.-C."/>
            <person name="Chen S.-C."/>
        </authorList>
    </citation>
    <scope>NUCLEOTIDE SEQUENCE [LARGE SCALE GENOMIC DNA]</scope>
    <source>
        <strain evidence="14 15">SY-01</strain>
    </source>
</reference>
<keyword evidence="9 12" id="KW-0694">RNA-binding</keyword>
<dbReference type="SUPFAM" id="SSF55681">
    <property type="entry name" value="Class II aaRS and biotin synthetases"/>
    <property type="match status" value="1"/>
</dbReference>
<keyword evidence="8 12" id="KW-0067">ATP-binding</keyword>
<evidence type="ECO:0000256" key="2">
    <source>
        <dbReference type="ARBA" id="ARBA00022490"/>
    </source>
</evidence>
<comment type="function">
    <text evidence="12">Catalyzes the attachment of alanine to tRNA(Ala) in a two-step reaction: alanine is first activated by ATP to form Ala-AMP and then transferred to the acceptor end of tRNA(Ala). Also edits incorrectly charged Ser-tRNA(Ala) and Gly-tRNA(Ala) via its editing domain.</text>
</comment>
<dbReference type="SUPFAM" id="SSF101353">
    <property type="entry name" value="Putative anticodon-binding domain of alanyl-tRNA synthetase (AlaRS)"/>
    <property type="match status" value="1"/>
</dbReference>
<dbReference type="FunFam" id="3.30.980.10:FF:000004">
    <property type="entry name" value="Alanine--tRNA ligase, cytoplasmic"/>
    <property type="match status" value="1"/>
</dbReference>
<dbReference type="EC" id="6.1.1.7" evidence="12"/>
<comment type="caution">
    <text evidence="14">The sequence shown here is derived from an EMBL/GenBank/DDBJ whole genome shotgun (WGS) entry which is preliminary data.</text>
</comment>
<gene>
    <name evidence="12 14" type="primary">alaS</name>
    <name evidence="14" type="ORF">CUN85_01625</name>
</gene>
<dbReference type="EMBL" id="PGGK01000002">
    <property type="protein sequence ID" value="TGC10884.1"/>
    <property type="molecule type" value="Genomic_DNA"/>
</dbReference>
<dbReference type="Gene3D" id="3.30.980.10">
    <property type="entry name" value="Threonyl-trna Synthetase, Chain A, domain 2"/>
    <property type="match status" value="1"/>
</dbReference>
<dbReference type="GO" id="GO:0006419">
    <property type="term" value="P:alanyl-tRNA aminoacylation"/>
    <property type="evidence" value="ECO:0007669"/>
    <property type="project" value="UniProtKB-UniRule"/>
</dbReference>
<keyword evidence="7 12" id="KW-0862">Zinc</keyword>
<keyword evidence="4 12" id="KW-0436">Ligase</keyword>
<keyword evidence="10 12" id="KW-0648">Protein biosynthesis</keyword>
<dbReference type="InterPro" id="IPR018163">
    <property type="entry name" value="Thr/Ala-tRNA-synth_IIc_edit"/>
</dbReference>
<dbReference type="OrthoDB" id="7506at2157"/>
<keyword evidence="15" id="KW-1185">Reference proteome</keyword>
<dbReference type="GO" id="GO:0000049">
    <property type="term" value="F:tRNA binding"/>
    <property type="evidence" value="ECO:0007669"/>
    <property type="project" value="UniProtKB-KW"/>
</dbReference>
<organism evidence="14 15">
    <name type="scientific">Methanolobus halotolerans</name>
    <dbReference type="NCBI Taxonomy" id="2052935"/>
    <lineage>
        <taxon>Archaea</taxon>
        <taxon>Methanobacteriati</taxon>
        <taxon>Methanobacteriota</taxon>
        <taxon>Stenosarchaea group</taxon>
        <taxon>Methanomicrobia</taxon>
        <taxon>Methanosarcinales</taxon>
        <taxon>Methanosarcinaceae</taxon>
        <taxon>Methanolobus</taxon>
    </lineage>
</organism>